<dbReference type="InterPro" id="IPR021320">
    <property type="entry name" value="DUF2905"/>
</dbReference>
<proteinExistence type="predicted"/>
<dbReference type="KEGG" id="gvi:gsl1081"/>
<sequence length="91" mass="9702">MPRWGTCRRWQGLCMAEGLGLLLFLAGVVGTAFAGSLWPAARQHVPEPLGRLPGDVVYSGGGVTLYFPLMTSILFAVVGSAAVWSALRLVR</sequence>
<gene>
    <name evidence="2" type="ordered locus">gsl1081</name>
</gene>
<dbReference type="STRING" id="251221.gene:10758560"/>
<reference evidence="2 3" key="1">
    <citation type="journal article" date="2003" name="DNA Res.">
        <title>Complete genome structure of Gloeobacter violaceus PCC 7421, a cyanobacterium that lacks thylakoids.</title>
        <authorList>
            <person name="Nakamura Y."/>
            <person name="Kaneko T."/>
            <person name="Sato S."/>
            <person name="Mimuro M."/>
            <person name="Miyashita H."/>
            <person name="Tsuchiya T."/>
            <person name="Sasamoto S."/>
            <person name="Watanabe A."/>
            <person name="Kawashima K."/>
            <person name="Kishida Y."/>
            <person name="Kiyokawa C."/>
            <person name="Kohara M."/>
            <person name="Matsumoto M."/>
            <person name="Matsuno A."/>
            <person name="Nakazaki N."/>
            <person name="Shimpo S."/>
            <person name="Takeuchi C."/>
            <person name="Yamada M."/>
            <person name="Tabata S."/>
        </authorList>
    </citation>
    <scope>NUCLEOTIDE SEQUENCE [LARGE SCALE GENOMIC DNA]</scope>
    <source>
        <strain evidence="3">ATCC 29082 / PCC 7421</strain>
    </source>
</reference>
<dbReference type="OrthoDB" id="332211at2"/>
<protein>
    <submittedName>
        <fullName evidence="2">Gsl1081 protein</fullName>
    </submittedName>
</protein>
<dbReference type="Pfam" id="PF11146">
    <property type="entry name" value="DUF2905"/>
    <property type="match status" value="1"/>
</dbReference>
<dbReference type="InParanoid" id="Q7NLP0"/>
<accession>Q7NLP0</accession>
<name>Q7NLP0_GLOVI</name>
<keyword evidence="1" id="KW-1133">Transmembrane helix</keyword>
<keyword evidence="1" id="KW-0472">Membrane</keyword>
<organism evidence="2 3">
    <name type="scientific">Gloeobacter violaceus (strain ATCC 29082 / PCC 7421)</name>
    <dbReference type="NCBI Taxonomy" id="251221"/>
    <lineage>
        <taxon>Bacteria</taxon>
        <taxon>Bacillati</taxon>
        <taxon>Cyanobacteriota</taxon>
        <taxon>Cyanophyceae</taxon>
        <taxon>Gloeobacterales</taxon>
        <taxon>Gloeobacteraceae</taxon>
        <taxon>Gloeobacter</taxon>
    </lineage>
</organism>
<feature type="transmembrane region" description="Helical" evidence="1">
    <location>
        <begin position="65"/>
        <end position="87"/>
    </location>
</feature>
<keyword evidence="3" id="KW-1185">Reference proteome</keyword>
<dbReference type="PANTHER" id="PTHR36443:SF1">
    <property type="entry name" value="BSR5223 PROTEIN"/>
    <property type="match status" value="1"/>
</dbReference>
<dbReference type="Proteomes" id="UP000000557">
    <property type="component" value="Chromosome"/>
</dbReference>
<reference evidence="2 3" key="2">
    <citation type="journal article" date="2003" name="DNA Res.">
        <title>Complete genome structure of Gloeobacter violaceus PCC 7421, a cyanobacterium that lacks thylakoids (supplement).</title>
        <authorList>
            <person name="Nakamura Y."/>
            <person name="Kaneko T."/>
            <person name="Sato S."/>
            <person name="Mimuro M."/>
            <person name="Miyashita H."/>
            <person name="Tsuchiya T."/>
            <person name="Sasamoto S."/>
            <person name="Watanabe A."/>
            <person name="Kawashima K."/>
            <person name="Kishida Y."/>
            <person name="Kiyokawa C."/>
            <person name="Kohara M."/>
            <person name="Matsumoto M."/>
            <person name="Matsuno A."/>
            <person name="Nakazaki N."/>
            <person name="Shimpo S."/>
            <person name="Takeuchi C."/>
            <person name="Yamada M."/>
            <person name="Tabata S."/>
        </authorList>
    </citation>
    <scope>NUCLEOTIDE SEQUENCE [LARGE SCALE GENOMIC DNA]</scope>
    <source>
        <strain evidence="3">ATCC 29082 / PCC 7421</strain>
    </source>
</reference>
<evidence type="ECO:0000256" key="1">
    <source>
        <dbReference type="SAM" id="Phobius"/>
    </source>
</evidence>
<dbReference type="HOGENOM" id="CLU_181383_0_0_3"/>
<evidence type="ECO:0000313" key="3">
    <source>
        <dbReference type="Proteomes" id="UP000000557"/>
    </source>
</evidence>
<dbReference type="PANTHER" id="PTHR36443">
    <property type="entry name" value="BSR5223 PROTEIN"/>
    <property type="match status" value="1"/>
</dbReference>
<dbReference type="EMBL" id="BA000045">
    <property type="protein sequence ID" value="BAC89022.1"/>
    <property type="molecule type" value="Genomic_DNA"/>
</dbReference>
<dbReference type="EnsemblBacteria" id="BAC89022">
    <property type="protein sequence ID" value="BAC89022"/>
    <property type="gene ID" value="BAC89022"/>
</dbReference>
<evidence type="ECO:0000313" key="2">
    <source>
        <dbReference type="EMBL" id="BAC89022.1"/>
    </source>
</evidence>
<dbReference type="AlphaFoldDB" id="Q7NLP0"/>
<keyword evidence="1" id="KW-0812">Transmembrane</keyword>